<accession>A0A1T5AM94</accession>
<gene>
    <name evidence="2" type="ORF">SAMN05660226_00889</name>
</gene>
<feature type="transmembrane region" description="Helical" evidence="1">
    <location>
        <begin position="243"/>
        <end position="265"/>
    </location>
</feature>
<dbReference type="AlphaFoldDB" id="A0A1T5AM94"/>
<feature type="transmembrane region" description="Helical" evidence="1">
    <location>
        <begin position="175"/>
        <end position="192"/>
    </location>
</feature>
<protein>
    <recommendedName>
        <fullName evidence="4">ABC-2 type transport system permease protein</fullName>
    </recommendedName>
</protein>
<feature type="transmembrane region" description="Helical" evidence="1">
    <location>
        <begin position="83"/>
        <end position="104"/>
    </location>
</feature>
<evidence type="ECO:0000313" key="3">
    <source>
        <dbReference type="Proteomes" id="UP000190541"/>
    </source>
</evidence>
<keyword evidence="1" id="KW-0472">Membrane</keyword>
<dbReference type="EMBL" id="FUYS01000002">
    <property type="protein sequence ID" value="SKB35949.1"/>
    <property type="molecule type" value="Genomic_DNA"/>
</dbReference>
<sequence length="307" mass="34869">MDVIPYFFCLQAKRMHRTISDWGIYPLFVYISLPILFVAASVALFQRTLHAPWIYVGVAGVVLLQWCDVARQRFLQQLFGRQAYFCLRFLENTVTILPFAFFLFYEGAVWFAWGALVLAVLAVFVRTGNSGPRVLRTPFSREPFEFAIGFRASIFWVLLVYLLLVIAIYVNNENLSAATIVLMVLICASYYGRSEPLFYAWIYPLGPHAFLKLKIKTALKQVSLLVFPMAVATMIYFSDNWLAILLVLVVGCGYLVLAVLAKYAAFPGSVNLPQGMVMALSLVLPPLLLVTIPYFYRRAENNILRIL</sequence>
<feature type="transmembrane region" description="Helical" evidence="1">
    <location>
        <begin position="277"/>
        <end position="296"/>
    </location>
</feature>
<keyword evidence="1" id="KW-1133">Transmembrane helix</keyword>
<reference evidence="2 3" key="1">
    <citation type="submission" date="2017-02" db="EMBL/GenBank/DDBJ databases">
        <authorList>
            <person name="Peterson S.W."/>
        </authorList>
    </citation>
    <scope>NUCLEOTIDE SEQUENCE [LARGE SCALE GENOMIC DNA]</scope>
    <source>
        <strain evidence="2 3">DSM 22899</strain>
    </source>
</reference>
<feature type="transmembrane region" description="Helical" evidence="1">
    <location>
        <begin position="22"/>
        <end position="45"/>
    </location>
</feature>
<evidence type="ECO:0000313" key="2">
    <source>
        <dbReference type="EMBL" id="SKB35949.1"/>
    </source>
</evidence>
<feature type="transmembrane region" description="Helical" evidence="1">
    <location>
        <begin position="51"/>
        <end position="71"/>
    </location>
</feature>
<feature type="transmembrane region" description="Helical" evidence="1">
    <location>
        <begin position="148"/>
        <end position="169"/>
    </location>
</feature>
<evidence type="ECO:0008006" key="4">
    <source>
        <dbReference type="Google" id="ProtNLM"/>
    </source>
</evidence>
<evidence type="ECO:0000256" key="1">
    <source>
        <dbReference type="SAM" id="Phobius"/>
    </source>
</evidence>
<keyword evidence="1" id="KW-0812">Transmembrane</keyword>
<proteinExistence type="predicted"/>
<keyword evidence="3" id="KW-1185">Reference proteome</keyword>
<feature type="transmembrane region" description="Helical" evidence="1">
    <location>
        <begin position="110"/>
        <end position="127"/>
    </location>
</feature>
<name>A0A1T5AM94_9SPHI</name>
<organism evidence="2 3">
    <name type="scientific">Parapedobacter luteus</name>
    <dbReference type="NCBI Taxonomy" id="623280"/>
    <lineage>
        <taxon>Bacteria</taxon>
        <taxon>Pseudomonadati</taxon>
        <taxon>Bacteroidota</taxon>
        <taxon>Sphingobacteriia</taxon>
        <taxon>Sphingobacteriales</taxon>
        <taxon>Sphingobacteriaceae</taxon>
        <taxon>Parapedobacter</taxon>
    </lineage>
</organism>
<dbReference type="Proteomes" id="UP000190541">
    <property type="component" value="Unassembled WGS sequence"/>
</dbReference>
<dbReference type="STRING" id="623280.SAMN05660226_00889"/>